<feature type="transmembrane region" description="Helical" evidence="7">
    <location>
        <begin position="297"/>
        <end position="318"/>
    </location>
</feature>
<evidence type="ECO:0000256" key="6">
    <source>
        <dbReference type="SAM" id="MobiDB-lite"/>
    </source>
</evidence>
<feature type="transmembrane region" description="Helical" evidence="7">
    <location>
        <begin position="401"/>
        <end position="421"/>
    </location>
</feature>
<feature type="transmembrane region" description="Helical" evidence="7">
    <location>
        <begin position="515"/>
        <end position="535"/>
    </location>
</feature>
<evidence type="ECO:0000256" key="5">
    <source>
        <dbReference type="ARBA" id="ARBA00023136"/>
    </source>
</evidence>
<dbReference type="AlphaFoldDB" id="A0AA36BVG2"/>
<feature type="transmembrane region" description="Helical" evidence="7">
    <location>
        <begin position="197"/>
        <end position="218"/>
    </location>
</feature>
<evidence type="ECO:0000256" key="7">
    <source>
        <dbReference type="SAM" id="Phobius"/>
    </source>
</evidence>
<keyword evidence="3 7" id="KW-0812">Transmembrane</keyword>
<dbReference type="InterPro" id="IPR036259">
    <property type="entry name" value="MFS_trans_sf"/>
</dbReference>
<feature type="transmembrane region" description="Helical" evidence="7">
    <location>
        <begin position="165"/>
        <end position="185"/>
    </location>
</feature>
<feature type="compositionally biased region" description="Low complexity" evidence="6">
    <location>
        <begin position="115"/>
        <end position="131"/>
    </location>
</feature>
<dbReference type="Gene3D" id="1.20.1250.20">
    <property type="entry name" value="MFS general substrate transporter like domains"/>
    <property type="match status" value="1"/>
</dbReference>
<keyword evidence="5 7" id="KW-0472">Membrane</keyword>
<evidence type="ECO:0000256" key="4">
    <source>
        <dbReference type="ARBA" id="ARBA00022989"/>
    </source>
</evidence>
<dbReference type="Proteomes" id="UP001162480">
    <property type="component" value="Chromosome 26"/>
</dbReference>
<organism evidence="8 9">
    <name type="scientific">Octopus vulgaris</name>
    <name type="common">Common octopus</name>
    <dbReference type="NCBI Taxonomy" id="6645"/>
    <lineage>
        <taxon>Eukaryota</taxon>
        <taxon>Metazoa</taxon>
        <taxon>Spiralia</taxon>
        <taxon>Lophotrochozoa</taxon>
        <taxon>Mollusca</taxon>
        <taxon>Cephalopoda</taxon>
        <taxon>Coleoidea</taxon>
        <taxon>Octopodiformes</taxon>
        <taxon>Octopoda</taxon>
        <taxon>Incirrata</taxon>
        <taxon>Octopodidae</taxon>
        <taxon>Octopus</taxon>
    </lineage>
</organism>
<dbReference type="GO" id="GO:0006937">
    <property type="term" value="P:regulation of muscle contraction"/>
    <property type="evidence" value="ECO:0007669"/>
    <property type="project" value="TreeGrafter"/>
</dbReference>
<dbReference type="GO" id="GO:0005886">
    <property type="term" value="C:plasma membrane"/>
    <property type="evidence" value="ECO:0007669"/>
    <property type="project" value="TreeGrafter"/>
</dbReference>
<feature type="region of interest" description="Disordered" evidence="6">
    <location>
        <begin position="86"/>
        <end position="155"/>
    </location>
</feature>
<evidence type="ECO:0000256" key="2">
    <source>
        <dbReference type="ARBA" id="ARBA00009172"/>
    </source>
</evidence>
<name>A0AA36BVG2_OCTVU</name>
<gene>
    <name evidence="8" type="ORF">OCTVUL_1B020870</name>
</gene>
<evidence type="ECO:0000256" key="1">
    <source>
        <dbReference type="ARBA" id="ARBA00004141"/>
    </source>
</evidence>
<feature type="transmembrane region" description="Helical" evidence="7">
    <location>
        <begin position="225"/>
        <end position="243"/>
    </location>
</feature>
<feature type="transmembrane region" description="Helical" evidence="7">
    <location>
        <begin position="249"/>
        <end position="276"/>
    </location>
</feature>
<dbReference type="Pfam" id="PF05978">
    <property type="entry name" value="UNC-93"/>
    <property type="match status" value="1"/>
</dbReference>
<dbReference type="GO" id="GO:0055120">
    <property type="term" value="C:striated muscle dense body"/>
    <property type="evidence" value="ECO:0007669"/>
    <property type="project" value="TreeGrafter"/>
</dbReference>
<protein>
    <recommendedName>
        <fullName evidence="10">Protein unc-93 homolog A</fullName>
    </recommendedName>
</protein>
<evidence type="ECO:0008006" key="10">
    <source>
        <dbReference type="Google" id="ProtNLM"/>
    </source>
</evidence>
<dbReference type="SUPFAM" id="SSF103473">
    <property type="entry name" value="MFS general substrate transporter"/>
    <property type="match status" value="2"/>
</dbReference>
<dbReference type="PANTHER" id="PTHR19444">
    <property type="entry name" value="UNC-93 RELATED"/>
    <property type="match status" value="1"/>
</dbReference>
<dbReference type="GO" id="GO:0015459">
    <property type="term" value="F:potassium channel regulator activity"/>
    <property type="evidence" value="ECO:0007669"/>
    <property type="project" value="TreeGrafter"/>
</dbReference>
<comment type="similarity">
    <text evidence="2">Belongs to the unc-93 family.</text>
</comment>
<evidence type="ECO:0000313" key="8">
    <source>
        <dbReference type="EMBL" id="CAI9741376.1"/>
    </source>
</evidence>
<sequence>MASDEKKLLSGASYKPVVNDCDKLLVASNGCDGCISNNRCNNMTKAASHWSSEQNGARRCAGNSSYMVPTYHSLPMDIIKRTEYPQPSSTPCRGNGLAGHHHHHHYHHHHHHHLTTNSNINSLNNTRNHSNNKQHSGCHPQKVHTGPQYGSPPPSLKDRKSFKNVFVIGFAFMFVYTAFMSLQSLQSSLNTDGGVGVVSLSCMYASTVLSCLLAPWIISKLKCKWTMVSAFILFSAYFAANFYPKHFMLIPAGMILGLLTGPLWSAQATLVTTMGIMHAQRIHNYDTDAVVNKFMGIFYAFYQSSQIWGNIITATVLFNNDTVQAYNPVVEVWRKAATALNESTAISAYIYSRPSSLSYSSQFTWKKCGAKFCDLPFADPGAEYHDYNPIVAGISDDSRHMLLGVYLICGIMGAIIIVALLDKEGHKEESYGNLSSRELCLATVRMLCDPKCQLLMPLVLFLGLQQGFLFGDFTKSYVKCTLGMYSIGLILITFGVVNAISSVVIGYIAKHIKRFAFITAAATFNAGILMVLSLWKPQSLDIPNFYVISACLGLCDAIWQTQTFTLFGVLFMDRQEAAFASYRMFHATGCAIAFGYSYFLCVVTKVYILAGAMGVSLLAYGVIELRLRLQLQDTKDIVAL</sequence>
<keyword evidence="9" id="KW-1185">Reference proteome</keyword>
<accession>A0AA36BVG2</accession>
<dbReference type="GO" id="GO:0043266">
    <property type="term" value="P:regulation of potassium ion transport"/>
    <property type="evidence" value="ECO:0007669"/>
    <property type="project" value="TreeGrafter"/>
</dbReference>
<proteinExistence type="inferred from homology"/>
<comment type="subcellular location">
    <subcellularLocation>
        <location evidence="1">Membrane</location>
        <topology evidence="1">Multi-pass membrane protein</topology>
    </subcellularLocation>
</comment>
<feature type="transmembrane region" description="Helical" evidence="7">
    <location>
        <begin position="454"/>
        <end position="471"/>
    </location>
</feature>
<dbReference type="EMBL" id="OX597839">
    <property type="protein sequence ID" value="CAI9741376.1"/>
    <property type="molecule type" value="Genomic_DNA"/>
</dbReference>
<evidence type="ECO:0000256" key="3">
    <source>
        <dbReference type="ARBA" id="ARBA00022692"/>
    </source>
</evidence>
<dbReference type="InterPro" id="IPR010291">
    <property type="entry name" value="Ion_channel_UNC-93"/>
</dbReference>
<feature type="transmembrane region" description="Helical" evidence="7">
    <location>
        <begin position="547"/>
        <end position="572"/>
    </location>
</feature>
<feature type="transmembrane region" description="Helical" evidence="7">
    <location>
        <begin position="483"/>
        <end position="508"/>
    </location>
</feature>
<feature type="compositionally biased region" description="Basic residues" evidence="6">
    <location>
        <begin position="99"/>
        <end position="114"/>
    </location>
</feature>
<reference evidence="8" key="1">
    <citation type="submission" date="2023-08" db="EMBL/GenBank/DDBJ databases">
        <authorList>
            <person name="Alioto T."/>
            <person name="Alioto T."/>
            <person name="Gomez Garrido J."/>
        </authorList>
    </citation>
    <scope>NUCLEOTIDE SEQUENCE</scope>
</reference>
<evidence type="ECO:0000313" key="9">
    <source>
        <dbReference type="Proteomes" id="UP001162480"/>
    </source>
</evidence>
<dbReference type="PANTHER" id="PTHR19444:SF11">
    <property type="entry name" value="UNC93-LIKE PROTEIN"/>
    <property type="match status" value="1"/>
</dbReference>
<dbReference type="InterPro" id="IPR051951">
    <property type="entry name" value="UNC-93_regulatory"/>
</dbReference>
<keyword evidence="4 7" id="KW-1133">Transmembrane helix</keyword>